<evidence type="ECO:0000313" key="14">
    <source>
        <dbReference type="EMBL" id="SFV28237.1"/>
    </source>
</evidence>
<evidence type="ECO:0000256" key="6">
    <source>
        <dbReference type="ARBA" id="ARBA00022490"/>
    </source>
</evidence>
<dbReference type="PANTHER" id="PTHR21299:SF1">
    <property type="entry name" value="PANTOATE--BETA-ALANINE LIGASE"/>
    <property type="match status" value="1"/>
</dbReference>
<dbReference type="Proteomes" id="UP000199423">
    <property type="component" value="Unassembled WGS sequence"/>
</dbReference>
<keyword evidence="6 13" id="KW-0963">Cytoplasm</keyword>
<keyword evidence="8 13" id="KW-0566">Pantothenate biosynthesis</keyword>
<comment type="subunit">
    <text evidence="13">Homodimer.</text>
</comment>
<dbReference type="PANTHER" id="PTHR21299">
    <property type="entry name" value="CYTIDYLATE KINASE/PANTOATE-BETA-ALANINE LIGASE"/>
    <property type="match status" value="1"/>
</dbReference>
<feature type="binding site" evidence="13">
    <location>
        <position position="157"/>
    </location>
    <ligand>
        <name>(R)-pantoate</name>
        <dbReference type="ChEBI" id="CHEBI:15980"/>
    </ligand>
</feature>
<sequence length="283" mass="30585">MSEIIKVVRNLRDLRKATSKWRQRGQTIALVPTMGALHAGHLALVKLARKKADKVVVSIFVNPTQFGPAEDLSRYPRDEAGDLIKLADADANLVWAPAVEEMYPEGFSVGVRAGSAAKDLDGAFRPHHFDGVATVCTKLFNQVTPDVAIFGEKDYQQLAVLRQVVRDLNMPVKLIGGPTKRDTDGLALSSRNAYLSEAERKIAPALYAVISSLAEDVANGADVPTGISNAKRKLVAAGFARIDYIEVRDAETLAVPPAADGRALRVLAAVWLGKTRLIDNVPV</sequence>
<feature type="binding site" evidence="13">
    <location>
        <begin position="188"/>
        <end position="191"/>
    </location>
    <ligand>
        <name>ATP</name>
        <dbReference type="ChEBI" id="CHEBI:30616"/>
    </ligand>
</feature>
<dbReference type="SUPFAM" id="SSF52374">
    <property type="entry name" value="Nucleotidylyl transferase"/>
    <property type="match status" value="1"/>
</dbReference>
<evidence type="ECO:0000256" key="4">
    <source>
        <dbReference type="ARBA" id="ARBA00012219"/>
    </source>
</evidence>
<accession>A0A1I7N0N6</accession>
<dbReference type="RefSeq" id="WP_092864838.1">
    <property type="nucleotide sequence ID" value="NZ_FPCH01000001.1"/>
</dbReference>
<evidence type="ECO:0000256" key="13">
    <source>
        <dbReference type="HAMAP-Rule" id="MF_00158"/>
    </source>
</evidence>
<dbReference type="GO" id="GO:0004592">
    <property type="term" value="F:pantoate-beta-alanine ligase activity"/>
    <property type="evidence" value="ECO:0007669"/>
    <property type="project" value="UniProtKB-UniRule"/>
</dbReference>
<feature type="binding site" evidence="13">
    <location>
        <position position="65"/>
    </location>
    <ligand>
        <name>(R)-pantoate</name>
        <dbReference type="ChEBI" id="CHEBI:15980"/>
    </ligand>
</feature>
<keyword evidence="9 13" id="KW-0547">Nucleotide-binding</keyword>
<dbReference type="InterPro" id="IPR042176">
    <property type="entry name" value="Pantoate_ligase_C"/>
</dbReference>
<dbReference type="HAMAP" id="MF_00158">
    <property type="entry name" value="PanC"/>
    <property type="match status" value="1"/>
</dbReference>
<dbReference type="NCBIfam" id="TIGR00018">
    <property type="entry name" value="panC"/>
    <property type="match status" value="1"/>
</dbReference>
<evidence type="ECO:0000256" key="3">
    <source>
        <dbReference type="ARBA" id="ARBA00009256"/>
    </source>
</evidence>
<dbReference type="GO" id="GO:0005524">
    <property type="term" value="F:ATP binding"/>
    <property type="evidence" value="ECO:0007669"/>
    <property type="project" value="UniProtKB-KW"/>
</dbReference>
<feature type="binding site" evidence="13">
    <location>
        <begin position="34"/>
        <end position="41"/>
    </location>
    <ligand>
        <name>ATP</name>
        <dbReference type="ChEBI" id="CHEBI:30616"/>
    </ligand>
</feature>
<evidence type="ECO:0000256" key="7">
    <source>
        <dbReference type="ARBA" id="ARBA00022598"/>
    </source>
</evidence>
<evidence type="ECO:0000256" key="12">
    <source>
        <dbReference type="ARBA" id="ARBA00055042"/>
    </source>
</evidence>
<dbReference type="InterPro" id="IPR014729">
    <property type="entry name" value="Rossmann-like_a/b/a_fold"/>
</dbReference>
<dbReference type="AlphaFoldDB" id="A0A1I7N0N6"/>
<dbReference type="GO" id="GO:0015940">
    <property type="term" value="P:pantothenate biosynthetic process"/>
    <property type="evidence" value="ECO:0007669"/>
    <property type="project" value="UniProtKB-UniRule"/>
</dbReference>
<comment type="catalytic activity">
    <reaction evidence="11 13">
        <text>(R)-pantoate + beta-alanine + ATP = (R)-pantothenate + AMP + diphosphate + H(+)</text>
        <dbReference type="Rhea" id="RHEA:10912"/>
        <dbReference type="ChEBI" id="CHEBI:15378"/>
        <dbReference type="ChEBI" id="CHEBI:15980"/>
        <dbReference type="ChEBI" id="CHEBI:29032"/>
        <dbReference type="ChEBI" id="CHEBI:30616"/>
        <dbReference type="ChEBI" id="CHEBI:33019"/>
        <dbReference type="ChEBI" id="CHEBI:57966"/>
        <dbReference type="ChEBI" id="CHEBI:456215"/>
        <dbReference type="EC" id="6.3.2.1"/>
    </reaction>
</comment>
<keyword evidence="7 13" id="KW-0436">Ligase</keyword>
<name>A0A1I7N0N6_9HYPH</name>
<comment type="pathway">
    <text evidence="2 13">Cofactor biosynthesis; (R)-pantothenate biosynthesis; (R)-pantothenate from (R)-pantoate and beta-alanine: step 1/1.</text>
</comment>
<dbReference type="EC" id="6.3.2.1" evidence="4 13"/>
<reference evidence="15" key="1">
    <citation type="submission" date="2016-10" db="EMBL/GenBank/DDBJ databases">
        <authorList>
            <person name="Varghese N."/>
            <person name="Submissions S."/>
        </authorList>
    </citation>
    <scope>NUCLEOTIDE SEQUENCE [LARGE SCALE GENOMIC DNA]</scope>
    <source>
        <strain evidence="15">DSM 1565</strain>
    </source>
</reference>
<comment type="similarity">
    <text evidence="3 13">Belongs to the pantothenate synthetase family.</text>
</comment>
<dbReference type="Gene3D" id="3.30.1300.10">
    <property type="entry name" value="Pantoate-beta-alanine ligase, C-terminal domain"/>
    <property type="match status" value="1"/>
</dbReference>
<evidence type="ECO:0000256" key="1">
    <source>
        <dbReference type="ARBA" id="ARBA00004496"/>
    </source>
</evidence>
<evidence type="ECO:0000256" key="11">
    <source>
        <dbReference type="ARBA" id="ARBA00048258"/>
    </source>
</evidence>
<feature type="active site" description="Proton donor" evidence="13">
    <location>
        <position position="41"/>
    </location>
</feature>
<evidence type="ECO:0000313" key="15">
    <source>
        <dbReference type="Proteomes" id="UP000199423"/>
    </source>
</evidence>
<organism evidence="14 15">
    <name type="scientific">Hyphomicrobium facile</name>
    <dbReference type="NCBI Taxonomy" id="51670"/>
    <lineage>
        <taxon>Bacteria</taxon>
        <taxon>Pseudomonadati</taxon>
        <taxon>Pseudomonadota</taxon>
        <taxon>Alphaproteobacteria</taxon>
        <taxon>Hyphomicrobiales</taxon>
        <taxon>Hyphomicrobiaceae</taxon>
        <taxon>Hyphomicrobium</taxon>
    </lineage>
</organism>
<comment type="caution">
    <text evidence="13">Lacks conserved residue(s) required for the propagation of feature annotation.</text>
</comment>
<dbReference type="Gene3D" id="3.40.50.620">
    <property type="entry name" value="HUPs"/>
    <property type="match status" value="1"/>
</dbReference>
<dbReference type="InterPro" id="IPR003721">
    <property type="entry name" value="Pantoate_ligase"/>
</dbReference>
<evidence type="ECO:0000256" key="2">
    <source>
        <dbReference type="ARBA" id="ARBA00004990"/>
    </source>
</evidence>
<dbReference type="CDD" id="cd00560">
    <property type="entry name" value="PanC"/>
    <property type="match status" value="1"/>
</dbReference>
<dbReference type="EMBL" id="FPCH01000001">
    <property type="protein sequence ID" value="SFV28237.1"/>
    <property type="molecule type" value="Genomic_DNA"/>
</dbReference>
<dbReference type="GO" id="GO:0005829">
    <property type="term" value="C:cytosol"/>
    <property type="evidence" value="ECO:0007669"/>
    <property type="project" value="TreeGrafter"/>
</dbReference>
<protein>
    <recommendedName>
        <fullName evidence="5 13">Pantothenate synthetase</fullName>
        <shortName evidence="13">PS</shortName>
        <ecNumber evidence="4 13">6.3.2.1</ecNumber>
    </recommendedName>
    <alternativeName>
        <fullName evidence="13">Pantoate--beta-alanine ligase</fullName>
    </alternativeName>
    <alternativeName>
        <fullName evidence="13">Pantoate-activating enzyme</fullName>
    </alternativeName>
</protein>
<gene>
    <name evidence="13" type="primary">panC</name>
    <name evidence="14" type="ORF">SAMN04488557_0954</name>
</gene>
<dbReference type="FunFam" id="3.40.50.620:FF:000114">
    <property type="entry name" value="Pantothenate synthetase"/>
    <property type="match status" value="1"/>
</dbReference>
<feature type="binding site" evidence="13">
    <location>
        <begin position="151"/>
        <end position="154"/>
    </location>
    <ligand>
        <name>ATP</name>
        <dbReference type="ChEBI" id="CHEBI:30616"/>
    </ligand>
</feature>
<keyword evidence="10 13" id="KW-0067">ATP-binding</keyword>
<comment type="miscellaneous">
    <text evidence="13">The reaction proceeds by a bi uni uni bi ping pong mechanism.</text>
</comment>
<evidence type="ECO:0000256" key="8">
    <source>
        <dbReference type="ARBA" id="ARBA00022655"/>
    </source>
</evidence>
<comment type="function">
    <text evidence="12 13">Catalyzes the condensation of pantoate with beta-alanine in an ATP-dependent reaction via a pantoyl-adenylate intermediate.</text>
</comment>
<dbReference type="UniPathway" id="UPA00028">
    <property type="reaction ID" value="UER00005"/>
</dbReference>
<dbReference type="InterPro" id="IPR004821">
    <property type="entry name" value="Cyt_trans-like"/>
</dbReference>
<feature type="binding site" evidence="13">
    <location>
        <position position="65"/>
    </location>
    <ligand>
        <name>beta-alanine</name>
        <dbReference type="ChEBI" id="CHEBI:57966"/>
    </ligand>
</feature>
<dbReference type="OrthoDB" id="9773087at2"/>
<dbReference type="NCBIfam" id="TIGR00125">
    <property type="entry name" value="cyt_tran_rel"/>
    <property type="match status" value="1"/>
</dbReference>
<dbReference type="STRING" id="51670.SAMN04488557_0954"/>
<keyword evidence="15" id="KW-1185">Reference proteome</keyword>
<evidence type="ECO:0000256" key="9">
    <source>
        <dbReference type="ARBA" id="ARBA00022741"/>
    </source>
</evidence>
<dbReference type="Pfam" id="PF02569">
    <property type="entry name" value="Pantoate_ligase"/>
    <property type="match status" value="1"/>
</dbReference>
<evidence type="ECO:0000256" key="10">
    <source>
        <dbReference type="ARBA" id="ARBA00022840"/>
    </source>
</evidence>
<evidence type="ECO:0000256" key="5">
    <source>
        <dbReference type="ARBA" id="ARBA00014155"/>
    </source>
</evidence>
<proteinExistence type="inferred from homology"/>
<comment type="subcellular location">
    <subcellularLocation>
        <location evidence="1 13">Cytoplasm</location>
    </subcellularLocation>
</comment>